<protein>
    <submittedName>
        <fullName evidence="1">Uncharacterized protein</fullName>
    </submittedName>
</protein>
<dbReference type="AlphaFoldDB" id="A0A0F9FM79"/>
<evidence type="ECO:0000313" key="1">
    <source>
        <dbReference type="EMBL" id="KKL87489.1"/>
    </source>
</evidence>
<name>A0A0F9FM79_9ZZZZ</name>
<reference evidence="1" key="1">
    <citation type="journal article" date="2015" name="Nature">
        <title>Complex archaea that bridge the gap between prokaryotes and eukaryotes.</title>
        <authorList>
            <person name="Spang A."/>
            <person name="Saw J.H."/>
            <person name="Jorgensen S.L."/>
            <person name="Zaremba-Niedzwiedzka K."/>
            <person name="Martijn J."/>
            <person name="Lind A.E."/>
            <person name="van Eijk R."/>
            <person name="Schleper C."/>
            <person name="Guy L."/>
            <person name="Ettema T.J."/>
        </authorList>
    </citation>
    <scope>NUCLEOTIDE SEQUENCE</scope>
</reference>
<proteinExistence type="predicted"/>
<sequence length="177" mass="19426">MKKTVSDPARASLTTEQKGALDQMRADIHKMHDGRNSPMETLVSIYRNGPPGLAGAIDQAAMEVMMVELPKISLVAENGIEMNREKEYQPVEELFVAGMVYAKKQGINVEQVLTATVRDAALQIAALIDKSVRRILLEDTVMNRHAYLDIISTHAKMVRGLQGLTEGVPARADAKSN</sequence>
<comment type="caution">
    <text evidence="1">The sequence shown here is derived from an EMBL/GenBank/DDBJ whole genome shotgun (WGS) entry which is preliminary data.</text>
</comment>
<gene>
    <name evidence="1" type="ORF">LCGC14_1934200</name>
</gene>
<organism evidence="1">
    <name type="scientific">marine sediment metagenome</name>
    <dbReference type="NCBI Taxonomy" id="412755"/>
    <lineage>
        <taxon>unclassified sequences</taxon>
        <taxon>metagenomes</taxon>
        <taxon>ecological metagenomes</taxon>
    </lineage>
</organism>
<dbReference type="EMBL" id="LAZR01020821">
    <property type="protein sequence ID" value="KKL87489.1"/>
    <property type="molecule type" value="Genomic_DNA"/>
</dbReference>
<accession>A0A0F9FM79</accession>